<dbReference type="Proteomes" id="UP001241656">
    <property type="component" value="Chromosome"/>
</dbReference>
<gene>
    <name evidence="1" type="ORF">QGN23_11670</name>
</gene>
<proteinExistence type="predicted"/>
<reference evidence="1 2" key="1">
    <citation type="submission" date="2023-05" db="EMBL/GenBank/DDBJ databases">
        <title>Genomic insight into Chryseobacterium sp. wdc7 isolated forest soil (Gotjawal).</title>
        <authorList>
            <person name="Park S.-J."/>
        </authorList>
    </citation>
    <scope>NUCLEOTIDE SEQUENCE [LARGE SCALE GENOMIC DNA]</scope>
    <source>
        <strain evidence="2">wdc7</strain>
    </source>
</reference>
<evidence type="ECO:0000313" key="1">
    <source>
        <dbReference type="EMBL" id="WHF51083.1"/>
    </source>
</evidence>
<protein>
    <submittedName>
        <fullName evidence="1">GLPGLI family protein</fullName>
    </submittedName>
</protein>
<dbReference type="RefSeq" id="WP_282904469.1">
    <property type="nucleotide sequence ID" value="NZ_CP124855.1"/>
</dbReference>
<name>A0ABY8RD31_9FLAO</name>
<dbReference type="Pfam" id="PF09697">
    <property type="entry name" value="Porph_ging"/>
    <property type="match status" value="1"/>
</dbReference>
<accession>A0ABY8RD31</accession>
<dbReference type="InterPro" id="IPR005901">
    <property type="entry name" value="GLPGLI"/>
</dbReference>
<keyword evidence="2" id="KW-1185">Reference proteome</keyword>
<sequence length="278" mass="32527">MKHFVDMESRKFLLFFLVLLCSIIYGQECNSCFKFYYSFSNQSDSLDIYSKSNHVFVLMKKNDSTLFTDIQNKKADSLEAIIWADYKRTKSGTISYKGVPNAKFKYYISKDLGVPKSNVKVYDKVGTANFLFEDPSELEWELINEKKQIAGFSCQKAQTFAFGRKYIAWFTTEIPISDGPYKFRGLPGLIVEVYDDRKYFLFSLIRYQKNDTDVMMKIPELRRRNLITTTKEKFISAKKNHREGLIARIRSGPFGQEVSAERIKQIQDNMKKNNNYLE</sequence>
<dbReference type="NCBIfam" id="TIGR01200">
    <property type="entry name" value="GLPGLI"/>
    <property type="match status" value="1"/>
</dbReference>
<dbReference type="EMBL" id="CP124855">
    <property type="protein sequence ID" value="WHF51083.1"/>
    <property type="molecule type" value="Genomic_DNA"/>
</dbReference>
<organism evidence="1 2">
    <name type="scientific">Chryseobacterium gotjawalense</name>
    <dbReference type="NCBI Taxonomy" id="3042315"/>
    <lineage>
        <taxon>Bacteria</taxon>
        <taxon>Pseudomonadati</taxon>
        <taxon>Bacteroidota</taxon>
        <taxon>Flavobacteriia</taxon>
        <taxon>Flavobacteriales</taxon>
        <taxon>Weeksellaceae</taxon>
        <taxon>Chryseobacterium group</taxon>
        <taxon>Chryseobacterium</taxon>
    </lineage>
</organism>
<evidence type="ECO:0000313" key="2">
    <source>
        <dbReference type="Proteomes" id="UP001241656"/>
    </source>
</evidence>